<dbReference type="PANTHER" id="PTHR37003">
    <property type="entry name" value="ENDOTOXIN_N DOMAIN-CONTAINING PROTEIN-RELATED"/>
    <property type="match status" value="1"/>
</dbReference>
<dbReference type="EMBL" id="JF521577">
    <property type="protein sequence ID" value="AEH76817.1"/>
    <property type="molecule type" value="Genomic_DNA"/>
</dbReference>
<evidence type="ECO:0000259" key="6">
    <source>
        <dbReference type="Pfam" id="PF03944"/>
    </source>
</evidence>
<evidence type="ECO:0000259" key="7">
    <source>
        <dbReference type="Pfam" id="PF03945"/>
    </source>
</evidence>
<organism evidence="10">
    <name type="scientific">Bacillus thuringiensis</name>
    <dbReference type="NCBI Taxonomy" id="1428"/>
    <lineage>
        <taxon>Bacteria</taxon>
        <taxon>Bacillati</taxon>
        <taxon>Bacillota</taxon>
        <taxon>Bacilli</taxon>
        <taxon>Bacillales</taxon>
        <taxon>Bacillaceae</taxon>
        <taxon>Bacillus</taxon>
        <taxon>Bacillus cereus group</taxon>
    </lineage>
</organism>
<dbReference type="Pfam" id="PF03944">
    <property type="entry name" value="Endotoxin_C"/>
    <property type="match status" value="1"/>
</dbReference>
<dbReference type="InterPro" id="IPR054544">
    <property type="entry name" value="Pest_crys_Cry1Aa_dom-IV"/>
</dbReference>
<name>M1E9P7_BACTU</name>
<protein>
    <recommendedName>
        <fullName evidence="5">Crystaline entomocidal protoxin</fullName>
    </recommendedName>
</protein>
<dbReference type="Gene3D" id="2.100.10.40">
    <property type="match status" value="1"/>
</dbReference>
<evidence type="ECO:0000256" key="3">
    <source>
        <dbReference type="ARBA" id="ARBA00022969"/>
    </source>
</evidence>
<dbReference type="Gene3D" id="1.20.190.10">
    <property type="entry name" value="Pesticidal crystal protein, N-terminal domain"/>
    <property type="match status" value="1"/>
</dbReference>
<keyword evidence="2" id="KW-0800">Toxin</keyword>
<keyword evidence="4" id="KW-0843">Virulence</keyword>
<feature type="domain" description="Pesticidal crystal protein" evidence="7">
    <location>
        <begin position="96"/>
        <end position="168"/>
    </location>
</feature>
<dbReference type="PANTHER" id="PTHR37003:SF2">
    <property type="entry name" value="PESTICIDAL CRYSTAL PROTEIN N-TERMINAL DOMAIN-CONTAINING PROTEIN"/>
    <property type="match status" value="1"/>
</dbReference>
<evidence type="ECO:0000259" key="8">
    <source>
        <dbReference type="Pfam" id="PF17997"/>
    </source>
</evidence>
<evidence type="ECO:0000256" key="4">
    <source>
        <dbReference type="ARBA" id="ARBA00023026"/>
    </source>
</evidence>
<feature type="domain" description="Pesticidal crystal protein" evidence="6">
    <location>
        <begin position="564"/>
        <end position="702"/>
    </location>
</feature>
<dbReference type="Pfam" id="PF18449">
    <property type="entry name" value="Endotoxin_C2"/>
    <property type="match status" value="1"/>
</dbReference>
<dbReference type="InterPro" id="IPR041587">
    <property type="entry name" value="Cry_V"/>
</dbReference>
<feature type="domain" description="Pesticidal crystal protein" evidence="7">
    <location>
        <begin position="240"/>
        <end position="335"/>
    </location>
</feature>
<dbReference type="GO" id="GO:0001907">
    <property type="term" value="P:symbiont-mediated killing of host cell"/>
    <property type="evidence" value="ECO:0007669"/>
    <property type="project" value="InterPro"/>
</dbReference>
<dbReference type="SUPFAM" id="SSF49785">
    <property type="entry name" value="Galactose-binding domain-like"/>
    <property type="match status" value="2"/>
</dbReference>
<feature type="domain" description="Pesticidal crystal protein Cry1Aa" evidence="9">
    <location>
        <begin position="843"/>
        <end position="899"/>
    </location>
</feature>
<evidence type="ECO:0000256" key="1">
    <source>
        <dbReference type="ARBA" id="ARBA00007819"/>
    </source>
</evidence>
<feature type="domain" description="Pesticidal crystal protein Cry" evidence="8">
    <location>
        <begin position="916"/>
        <end position="1070"/>
    </location>
</feature>
<evidence type="ECO:0000256" key="2">
    <source>
        <dbReference type="ARBA" id="ARBA00022656"/>
    </source>
</evidence>
<keyword evidence="3" id="KW-0749">Sporulation</keyword>
<comment type="similarity">
    <text evidence="1">Belongs to the delta endotoxin family.</text>
</comment>
<dbReference type="GO" id="GO:0030435">
    <property type="term" value="P:sporulation resulting in formation of a cellular spore"/>
    <property type="evidence" value="ECO:0007669"/>
    <property type="project" value="UniProtKB-KW"/>
</dbReference>
<proteinExistence type="inferred from homology"/>
<evidence type="ECO:0000313" key="10">
    <source>
        <dbReference type="EMBL" id="AEH76817.1"/>
    </source>
</evidence>
<dbReference type="SUPFAM" id="SSF56849">
    <property type="entry name" value="delta-Endotoxin (insectocide), N-terminal domain"/>
    <property type="match status" value="1"/>
</dbReference>
<dbReference type="Pfam" id="PF03945">
    <property type="entry name" value="Endotoxin_N"/>
    <property type="match status" value="2"/>
</dbReference>
<evidence type="ECO:0000256" key="5">
    <source>
        <dbReference type="ARBA" id="ARBA00029653"/>
    </source>
</evidence>
<dbReference type="Pfam" id="PF17997">
    <property type="entry name" value="Cry1Ac_D5"/>
    <property type="match status" value="1"/>
</dbReference>
<reference evidence="10" key="1">
    <citation type="journal article" date="2012" name="Appl. Environ. Microbiol.">
        <title>Mining new crystal protein genes from Bacillus thuringiensis on the basis of mixed plasmid-enriched genome sequencing and a computational pipeline.</title>
        <authorList>
            <person name="Ye W."/>
            <person name="Zhu L."/>
            <person name="Liu Y."/>
            <person name="Crickmore N."/>
            <person name="Peng D."/>
            <person name="Ruan L."/>
            <person name="Sun M."/>
        </authorList>
    </citation>
    <scope>NUCLEOTIDE SEQUENCE</scope>
    <source>
        <strain evidence="10">Sbt072</strain>
    </source>
</reference>
<accession>M1E9P7</accession>
<dbReference type="InterPro" id="IPR005639">
    <property type="entry name" value="Pest_crys_dom_I"/>
</dbReference>
<sequence>MDNMTNLSDLYSAVPYNIMVTPPLKESSWDDFTEFIKELKGGWEEFEKTGYSKPYLNTLDVAINLYKSGTLDYTALAKSFLSIGSALGEFIPGGAVVVPILSGLVDLIFPHLFGSKSSNSQTEFFDAIIKEVQKMIDKEIQDFTTSLLQANIQGFAEAAKLFQNQIQSAIGAPHAVFGPKLDQGATCNTSPCKTPTKEDLLTVEMQFTASNTTMASQVPLFLLTPTSSDSDTNRETIMLTLPMFVTAATVHLSLYQGYIQFMQKWNSVYPEIDIESRISELGEYIESYSKKALDIYNQYAPTYDINNKDVLNKYIQYNRVMITQVFDMVSMWPSFFPQDYPAKFKTDQTRIAFGNIVGPTEDQPSLHFDLYDVYKNQLPNNDIFNYFYNGMQLDTFDLFSDGDNQKLRNYFTGIKGYYKTYNENVITQDDPGTGRQNIAHSFSSDEVKNLLNINMGSVKTQYLDYNLFYYNCKTSNPGKTPSYTTNDCNQIDIGAIFNSKDLHLSNNTSYSNQKLQAIYPVRNPKQVWGGTNKAGFIYTLVDYDLFPQNIIGSANKDGSLNTNIQGFPAEKGTLNLTAEPLTKVLEPINSAAAVNLKFQQILALPITNVTDQNYEIRVRYASKSDISIFFHIQTPSDDLNRGNQTLKNTENATDIAIQGNNGIYTLQTLAEKVSLPSGNLTVFIQNNSNSDLFLDRIEFIPLSQTPDTFPLTFNPPETTTQPNTTKTIWSGLKPANTFSIQGTVSNDVSITFQLYMNDNLVQEIPVKGPGHGYSSMVGCLDKSSPISQPNIENKEFNKLILKELSDKAPDCFNSTLSNTYKVNITIDNKSQSFTTPEDLEKITNQVNQLFTSSAQTELAQTVTDYGIDQVVLKVNALSDDVFGVEKKALRKLVNQAKQLSKARNVLVGGNFEKGHEWVLGREATTVADHDLFKGDHLLLPPPTMYPSYAYQKIDESKLKSNTRYTVSGFVAQSEHLEVVVSRYGKEVHDMLDVPYEEALPITSDERPNCCKPSGCQCPSCNGDAPDSHFFSYSIDVGSLQTDVNLGIEFGLRIAKSNGFAKISNLEIKEDRPLTNQEIKKVQRKEQKWKKAFDKEQTEVTATLQPTLNQINALYQNEDWNGSIHPHVTYQHLSNVVLPTLPKQTHWFMEDRQGEHYSVTKQFQQALDQAFQQVEEQNLIYNGNFANGLTDWTVTGDAHITIQDDDLVLELAHWDASVSQTIEITDFEEEKEYKLRVRGKGKGTVTVQHGEKELKTMTFNTNSFTTQEQTFYFEGNTVDVHIQSENNTFLIDSVELIEVVEE</sequence>
<dbReference type="InterPro" id="IPR005638">
    <property type="entry name" value="Pest_crys_dom-III"/>
</dbReference>
<dbReference type="Gene3D" id="2.60.120.260">
    <property type="entry name" value="Galactose-binding domain-like"/>
    <property type="match status" value="2"/>
</dbReference>
<evidence type="ECO:0000259" key="9">
    <source>
        <dbReference type="Pfam" id="PF18449"/>
    </source>
</evidence>
<dbReference type="InterPro" id="IPR008979">
    <property type="entry name" value="Galactose-bd-like_sf"/>
</dbReference>
<dbReference type="InterPro" id="IPR038979">
    <property type="entry name" value="Pest_crys"/>
</dbReference>
<dbReference type="GO" id="GO:0090729">
    <property type="term" value="F:toxin activity"/>
    <property type="evidence" value="ECO:0007669"/>
    <property type="project" value="UniProtKB-KW"/>
</dbReference>
<dbReference type="InterPro" id="IPR036716">
    <property type="entry name" value="Pest_crys_N_sf"/>
</dbReference>